<evidence type="ECO:0000313" key="2">
    <source>
        <dbReference type="Proteomes" id="UP000030748"/>
    </source>
</evidence>
<dbReference type="EMBL" id="KI631268">
    <property type="protein sequence ID" value="EYU29143.1"/>
    <property type="molecule type" value="Genomic_DNA"/>
</dbReference>
<reference evidence="1 2" key="1">
    <citation type="journal article" date="2013" name="Proc. Natl. Acad. Sci. U.S.A.">
        <title>Fine-scale variation in meiotic recombination in Mimulus inferred from population shotgun sequencing.</title>
        <authorList>
            <person name="Hellsten U."/>
            <person name="Wright K.M."/>
            <person name="Jenkins J."/>
            <person name="Shu S."/>
            <person name="Yuan Y."/>
            <person name="Wessler S.R."/>
            <person name="Schmutz J."/>
            <person name="Willis J.H."/>
            <person name="Rokhsar D.S."/>
        </authorList>
    </citation>
    <scope>NUCLEOTIDE SEQUENCE [LARGE SCALE GENOMIC DNA]</scope>
    <source>
        <strain evidence="2">cv. DUN x IM62</strain>
    </source>
</reference>
<accession>A0A022QPC5</accession>
<feature type="non-terminal residue" evidence="1">
    <location>
        <position position="1"/>
    </location>
</feature>
<dbReference type="AlphaFoldDB" id="A0A022QPC5"/>
<protein>
    <submittedName>
        <fullName evidence="1">Uncharacterized protein</fullName>
    </submittedName>
</protein>
<evidence type="ECO:0000313" key="1">
    <source>
        <dbReference type="EMBL" id="EYU29143.1"/>
    </source>
</evidence>
<keyword evidence="2" id="KW-1185">Reference proteome</keyword>
<dbReference type="Proteomes" id="UP000030748">
    <property type="component" value="Unassembled WGS sequence"/>
</dbReference>
<proteinExistence type="predicted"/>
<gene>
    <name evidence="1" type="ORF">MIMGU_mgv1a0149361mg</name>
</gene>
<sequence>RGRVGLCRLVFRGVRTGGGFAVVGGGGGSPPPSPGGASAFWRWRLGFLEEELWWIWDCSFGRKLER</sequence>
<organism evidence="1 2">
    <name type="scientific">Erythranthe guttata</name>
    <name type="common">Yellow monkey flower</name>
    <name type="synonym">Mimulus guttatus</name>
    <dbReference type="NCBI Taxonomy" id="4155"/>
    <lineage>
        <taxon>Eukaryota</taxon>
        <taxon>Viridiplantae</taxon>
        <taxon>Streptophyta</taxon>
        <taxon>Embryophyta</taxon>
        <taxon>Tracheophyta</taxon>
        <taxon>Spermatophyta</taxon>
        <taxon>Magnoliopsida</taxon>
        <taxon>eudicotyledons</taxon>
        <taxon>Gunneridae</taxon>
        <taxon>Pentapetalae</taxon>
        <taxon>asterids</taxon>
        <taxon>lamiids</taxon>
        <taxon>Lamiales</taxon>
        <taxon>Phrymaceae</taxon>
        <taxon>Erythranthe</taxon>
    </lineage>
</organism>
<name>A0A022QPC5_ERYGU</name>